<gene>
    <name evidence="2" type="ORF">A1232T_01816</name>
</gene>
<dbReference type="EMBL" id="FUGE01000178">
    <property type="protein sequence ID" value="SJM72562.1"/>
    <property type="molecule type" value="Genomic_DNA"/>
</dbReference>
<feature type="transmembrane region" description="Helical" evidence="1">
    <location>
        <begin position="93"/>
        <end position="112"/>
    </location>
</feature>
<reference evidence="2 3" key="1">
    <citation type="submission" date="2017-02" db="EMBL/GenBank/DDBJ databases">
        <authorList>
            <person name="Peterson S.W."/>
        </authorList>
    </citation>
    <scope>NUCLEOTIDE SEQUENCE [LARGE SCALE GENOMIC DNA]</scope>
    <source>
        <strain evidence="2">Psychrobacter_piechaudii</strain>
    </source>
</reference>
<accession>A0A1R4GXK4</accession>
<feature type="transmembrane region" description="Helical" evidence="1">
    <location>
        <begin position="63"/>
        <end position="81"/>
    </location>
</feature>
<name>A0A1R4GXK4_9GAMM</name>
<keyword evidence="1" id="KW-1133">Transmembrane helix</keyword>
<proteinExistence type="predicted"/>
<dbReference type="AlphaFoldDB" id="A0A1R4GXK4"/>
<evidence type="ECO:0000256" key="1">
    <source>
        <dbReference type="SAM" id="Phobius"/>
    </source>
</evidence>
<feature type="transmembrane region" description="Helical" evidence="1">
    <location>
        <begin position="32"/>
        <end position="51"/>
    </location>
</feature>
<organism evidence="2 3">
    <name type="scientific">Psychrobacter piechaudii</name>
    <dbReference type="NCBI Taxonomy" id="1945521"/>
    <lineage>
        <taxon>Bacteria</taxon>
        <taxon>Pseudomonadati</taxon>
        <taxon>Pseudomonadota</taxon>
        <taxon>Gammaproteobacteria</taxon>
        <taxon>Moraxellales</taxon>
        <taxon>Moraxellaceae</taxon>
        <taxon>Psychrobacter</taxon>
    </lineage>
</organism>
<keyword evidence="1" id="KW-0812">Transmembrane</keyword>
<sequence>MVFFSALRRELSFLSDLLVPEDFLWLGKNYEWWEDTVLLIITLAALGLLIYARRYVWAVLKEVPKKLYIIVTLLVIVQYLAENEIGFNTFSGTIVEELCEAVIYIIAFTYLWRFKLDDFNTRFINTRFNNNWLVIDLLPSLNRGDSYS</sequence>
<keyword evidence="1" id="KW-0472">Membrane</keyword>
<dbReference type="Proteomes" id="UP000188357">
    <property type="component" value="Unassembled WGS sequence"/>
</dbReference>
<evidence type="ECO:0000313" key="2">
    <source>
        <dbReference type="EMBL" id="SJM72562.1"/>
    </source>
</evidence>
<protein>
    <submittedName>
        <fullName evidence="2">Uncharacterized protein</fullName>
    </submittedName>
</protein>
<evidence type="ECO:0000313" key="3">
    <source>
        <dbReference type="Proteomes" id="UP000188357"/>
    </source>
</evidence>
<keyword evidence="3" id="KW-1185">Reference proteome</keyword>